<dbReference type="PANTHER" id="PTHR31071:SF16">
    <property type="entry name" value="MYB-LIKE PROTEIN Z ISOFORM X1"/>
    <property type="match status" value="1"/>
</dbReference>
<accession>A0AAD8KVS7</accession>
<reference evidence="2" key="1">
    <citation type="journal article" date="2023" name="bioRxiv">
        <title>Improved chromosome-level genome assembly for marigold (Tagetes erecta).</title>
        <authorList>
            <person name="Jiang F."/>
            <person name="Yuan L."/>
            <person name="Wang S."/>
            <person name="Wang H."/>
            <person name="Xu D."/>
            <person name="Wang A."/>
            <person name="Fan W."/>
        </authorList>
    </citation>
    <scope>NUCLEOTIDE SEQUENCE</scope>
    <source>
        <strain evidence="2">WSJ</strain>
        <tissue evidence="2">Leaf</tissue>
    </source>
</reference>
<evidence type="ECO:0000256" key="1">
    <source>
        <dbReference type="SAM" id="Coils"/>
    </source>
</evidence>
<gene>
    <name evidence="2" type="ORF">QVD17_13171</name>
</gene>
<keyword evidence="3" id="KW-1185">Reference proteome</keyword>
<protein>
    <submittedName>
        <fullName evidence="2">Uncharacterized protein</fullName>
    </submittedName>
</protein>
<sequence length="465" mass="54483">MKTTNSEMPCKVRKRRLSTASSSSFAHTSLAQLFMDKIDSPPHNEKCTNKSNCEEDETTMTLPKSGSDNLVNEVVEKSVTNFERSRDKSCSSHEEKTQPCNEIETVTKVQGQPSQKPTHGLNELKHSLTVSKHLLKLLTHILTVDSNHHDHNHPTTLSLATTLNHELNKARYNVNKLIQEQRWSDDHTNTHEPKYLQDKIRVAVKAVSRELETERKLRRQCERMNKRLGRELVNTKSVLAKAEAEKQATEILERFCEKMTRNIEEERVELEELRKETEKVRIEMEEEREMLRVADMLREERVQMKLIDAKYEYEDKYKQADILVHDLKELLGADNDIEHITPTVLSWYQSHYYNKDKKGKMENDENTLVEEIRDLSWFENMGDHVKDQTKCTQNEVIGRISDCIELDFELDMIKNHSEDSNLRSTLMKEYEDEMERYKMIKDLRDRIVSGGFDLSQDTIDFGSYM</sequence>
<proteinExistence type="predicted"/>
<keyword evidence="1" id="KW-0175">Coiled coil</keyword>
<dbReference type="PANTHER" id="PTHR31071">
    <property type="entry name" value="GB|AAF24581.1"/>
    <property type="match status" value="1"/>
</dbReference>
<organism evidence="2 3">
    <name type="scientific">Tagetes erecta</name>
    <name type="common">African marigold</name>
    <dbReference type="NCBI Taxonomy" id="13708"/>
    <lineage>
        <taxon>Eukaryota</taxon>
        <taxon>Viridiplantae</taxon>
        <taxon>Streptophyta</taxon>
        <taxon>Embryophyta</taxon>
        <taxon>Tracheophyta</taxon>
        <taxon>Spermatophyta</taxon>
        <taxon>Magnoliopsida</taxon>
        <taxon>eudicotyledons</taxon>
        <taxon>Gunneridae</taxon>
        <taxon>Pentapetalae</taxon>
        <taxon>asterids</taxon>
        <taxon>campanulids</taxon>
        <taxon>Asterales</taxon>
        <taxon>Asteraceae</taxon>
        <taxon>Asteroideae</taxon>
        <taxon>Heliantheae alliance</taxon>
        <taxon>Tageteae</taxon>
        <taxon>Tagetes</taxon>
    </lineage>
</organism>
<dbReference type="EMBL" id="JAUHHV010000003">
    <property type="protein sequence ID" value="KAK1430445.1"/>
    <property type="molecule type" value="Genomic_DNA"/>
</dbReference>
<comment type="caution">
    <text evidence="2">The sequence shown here is derived from an EMBL/GenBank/DDBJ whole genome shotgun (WGS) entry which is preliminary data.</text>
</comment>
<dbReference type="Proteomes" id="UP001229421">
    <property type="component" value="Unassembled WGS sequence"/>
</dbReference>
<evidence type="ECO:0000313" key="3">
    <source>
        <dbReference type="Proteomes" id="UP001229421"/>
    </source>
</evidence>
<dbReference type="InterPro" id="IPR043424">
    <property type="entry name" value="BLT-like"/>
</dbReference>
<dbReference type="AlphaFoldDB" id="A0AAD8KVS7"/>
<name>A0AAD8KVS7_TARER</name>
<evidence type="ECO:0000313" key="2">
    <source>
        <dbReference type="EMBL" id="KAK1430445.1"/>
    </source>
</evidence>
<feature type="coiled-coil region" evidence="1">
    <location>
        <begin position="225"/>
        <end position="290"/>
    </location>
</feature>